<feature type="region of interest" description="Disordered" evidence="1">
    <location>
        <begin position="90"/>
        <end position="251"/>
    </location>
</feature>
<proteinExistence type="predicted"/>
<feature type="compositionally biased region" description="Pro residues" evidence="1">
    <location>
        <begin position="1"/>
        <end position="10"/>
    </location>
</feature>
<feature type="compositionally biased region" description="Polar residues" evidence="1">
    <location>
        <begin position="151"/>
        <end position="171"/>
    </location>
</feature>
<dbReference type="HOGENOM" id="CLU_1107427_0_0_1"/>
<evidence type="ECO:0000313" key="2">
    <source>
        <dbReference type="EMBL" id="KIJ11405.1"/>
    </source>
</evidence>
<feature type="compositionally biased region" description="Polar residues" evidence="1">
    <location>
        <begin position="209"/>
        <end position="224"/>
    </location>
</feature>
<reference evidence="3" key="2">
    <citation type="submission" date="2015-01" db="EMBL/GenBank/DDBJ databases">
        <title>Evolutionary Origins and Diversification of the Mycorrhizal Mutualists.</title>
        <authorList>
            <consortium name="DOE Joint Genome Institute"/>
            <consortium name="Mycorrhizal Genomics Consortium"/>
            <person name="Kohler A."/>
            <person name="Kuo A."/>
            <person name="Nagy L.G."/>
            <person name="Floudas D."/>
            <person name="Copeland A."/>
            <person name="Barry K.W."/>
            <person name="Cichocki N."/>
            <person name="Veneault-Fourrey C."/>
            <person name="LaButti K."/>
            <person name="Lindquist E.A."/>
            <person name="Lipzen A."/>
            <person name="Lundell T."/>
            <person name="Morin E."/>
            <person name="Murat C."/>
            <person name="Riley R."/>
            <person name="Ohm R."/>
            <person name="Sun H."/>
            <person name="Tunlid A."/>
            <person name="Henrissat B."/>
            <person name="Grigoriev I.V."/>
            <person name="Hibbett D.S."/>
            <person name="Martin F."/>
        </authorList>
    </citation>
    <scope>NUCLEOTIDE SEQUENCE [LARGE SCALE GENOMIC DNA]</scope>
    <source>
        <strain evidence="3">ATCC 200175</strain>
    </source>
</reference>
<organism evidence="2 3">
    <name type="scientific">Paxillus involutus ATCC 200175</name>
    <dbReference type="NCBI Taxonomy" id="664439"/>
    <lineage>
        <taxon>Eukaryota</taxon>
        <taxon>Fungi</taxon>
        <taxon>Dikarya</taxon>
        <taxon>Basidiomycota</taxon>
        <taxon>Agaricomycotina</taxon>
        <taxon>Agaricomycetes</taxon>
        <taxon>Agaricomycetidae</taxon>
        <taxon>Boletales</taxon>
        <taxon>Paxilineae</taxon>
        <taxon>Paxillaceae</taxon>
        <taxon>Paxillus</taxon>
    </lineage>
</organism>
<protein>
    <submittedName>
        <fullName evidence="2">Uncharacterized protein</fullName>
    </submittedName>
</protein>
<keyword evidence="3" id="KW-1185">Reference proteome</keyword>
<evidence type="ECO:0000256" key="1">
    <source>
        <dbReference type="SAM" id="MobiDB-lite"/>
    </source>
</evidence>
<reference evidence="2 3" key="1">
    <citation type="submission" date="2014-06" db="EMBL/GenBank/DDBJ databases">
        <authorList>
            <consortium name="DOE Joint Genome Institute"/>
            <person name="Kuo A."/>
            <person name="Kohler A."/>
            <person name="Nagy L.G."/>
            <person name="Floudas D."/>
            <person name="Copeland A."/>
            <person name="Barry K.W."/>
            <person name="Cichocki N."/>
            <person name="Veneault-Fourrey C."/>
            <person name="LaButti K."/>
            <person name="Lindquist E.A."/>
            <person name="Lipzen A."/>
            <person name="Lundell T."/>
            <person name="Morin E."/>
            <person name="Murat C."/>
            <person name="Sun H."/>
            <person name="Tunlid A."/>
            <person name="Henrissat B."/>
            <person name="Grigoriev I.V."/>
            <person name="Hibbett D.S."/>
            <person name="Martin F."/>
            <person name="Nordberg H.P."/>
            <person name="Cantor M.N."/>
            <person name="Hua S.X."/>
        </authorList>
    </citation>
    <scope>NUCLEOTIDE SEQUENCE [LARGE SCALE GENOMIC DNA]</scope>
    <source>
        <strain evidence="2 3">ATCC 200175</strain>
    </source>
</reference>
<feature type="region of interest" description="Disordered" evidence="1">
    <location>
        <begin position="1"/>
        <end position="59"/>
    </location>
</feature>
<dbReference type="EMBL" id="KN819380">
    <property type="protein sequence ID" value="KIJ11405.1"/>
    <property type="molecule type" value="Genomic_DNA"/>
</dbReference>
<evidence type="ECO:0000313" key="3">
    <source>
        <dbReference type="Proteomes" id="UP000053647"/>
    </source>
</evidence>
<gene>
    <name evidence="2" type="ORF">PAXINDRAFT_15707</name>
</gene>
<feature type="compositionally biased region" description="Polar residues" evidence="1">
    <location>
        <begin position="178"/>
        <end position="187"/>
    </location>
</feature>
<dbReference type="AlphaFoldDB" id="A0A0C9T6Q3"/>
<sequence length="251" mass="27965">MPPDNTPNTPPDTNSNTPAVNLKRKSCTSPDRSNLDPSDTSSIEMDTDPDDNNEATPCYSSLPFSTWKVYYTHISANVMHMVPQQPQCCLGSKTSRHKPVKRTMVQQKHPATSHDEQHNIPLPNGDKGSQNVYPQDKPVGSQTAHDEQHDNQLPNSDESQNAHPQNNSVGSQDKHEPLQTNWQSQAALPQPNDHLMPSLDPERQVSPPRRNQGSEELTPLTNGDEQAEKPESHLDLTDHEFHNNMVGAHMC</sequence>
<dbReference type="Proteomes" id="UP000053647">
    <property type="component" value="Unassembled WGS sequence"/>
</dbReference>
<accession>A0A0C9T6Q3</accession>
<feature type="compositionally biased region" description="Polar residues" evidence="1">
    <location>
        <begin position="27"/>
        <end position="44"/>
    </location>
</feature>
<name>A0A0C9T6Q3_PAXIN</name>
<feature type="compositionally biased region" description="Basic and acidic residues" evidence="1">
    <location>
        <begin position="226"/>
        <end position="242"/>
    </location>
</feature>